<name>A0A8J5VWW0_ZIZPA</name>
<dbReference type="Proteomes" id="UP000729402">
    <property type="component" value="Unassembled WGS sequence"/>
</dbReference>
<dbReference type="EMBL" id="JAAALK010000287">
    <property type="protein sequence ID" value="KAG8060859.1"/>
    <property type="molecule type" value="Genomic_DNA"/>
</dbReference>
<feature type="region of interest" description="Disordered" evidence="1">
    <location>
        <begin position="28"/>
        <end position="67"/>
    </location>
</feature>
<evidence type="ECO:0000256" key="1">
    <source>
        <dbReference type="SAM" id="MobiDB-lite"/>
    </source>
</evidence>
<proteinExistence type="predicted"/>
<reference evidence="2" key="2">
    <citation type="submission" date="2021-02" db="EMBL/GenBank/DDBJ databases">
        <authorList>
            <person name="Kimball J.A."/>
            <person name="Haas M.W."/>
            <person name="Macchietto M."/>
            <person name="Kono T."/>
            <person name="Duquette J."/>
            <person name="Shao M."/>
        </authorList>
    </citation>
    <scope>NUCLEOTIDE SEQUENCE</scope>
    <source>
        <tissue evidence="2">Fresh leaf tissue</tissue>
    </source>
</reference>
<dbReference type="AlphaFoldDB" id="A0A8J5VWW0"/>
<feature type="compositionally biased region" description="Acidic residues" evidence="1">
    <location>
        <begin position="51"/>
        <end position="67"/>
    </location>
</feature>
<accession>A0A8J5VWW0</accession>
<organism evidence="2 3">
    <name type="scientific">Zizania palustris</name>
    <name type="common">Northern wild rice</name>
    <dbReference type="NCBI Taxonomy" id="103762"/>
    <lineage>
        <taxon>Eukaryota</taxon>
        <taxon>Viridiplantae</taxon>
        <taxon>Streptophyta</taxon>
        <taxon>Embryophyta</taxon>
        <taxon>Tracheophyta</taxon>
        <taxon>Spermatophyta</taxon>
        <taxon>Magnoliopsida</taxon>
        <taxon>Liliopsida</taxon>
        <taxon>Poales</taxon>
        <taxon>Poaceae</taxon>
        <taxon>BOP clade</taxon>
        <taxon>Oryzoideae</taxon>
        <taxon>Oryzeae</taxon>
        <taxon>Zizaniinae</taxon>
        <taxon>Zizania</taxon>
    </lineage>
</organism>
<evidence type="ECO:0000313" key="3">
    <source>
        <dbReference type="Proteomes" id="UP000729402"/>
    </source>
</evidence>
<gene>
    <name evidence="2" type="ORF">GUJ93_ZPchr0002g23866</name>
</gene>
<sequence>MGRLSLTTTITDLSSKGGLLLLLPPWHPEADPLGQPRMVPRRTRETVKDAEADDGEEEDDDASAPSG</sequence>
<comment type="caution">
    <text evidence="2">The sequence shown here is derived from an EMBL/GenBank/DDBJ whole genome shotgun (WGS) entry which is preliminary data.</text>
</comment>
<reference evidence="2" key="1">
    <citation type="journal article" date="2021" name="bioRxiv">
        <title>Whole Genome Assembly and Annotation of Northern Wild Rice, Zizania palustris L., Supports a Whole Genome Duplication in the Zizania Genus.</title>
        <authorList>
            <person name="Haas M."/>
            <person name="Kono T."/>
            <person name="Macchietto M."/>
            <person name="Millas R."/>
            <person name="McGilp L."/>
            <person name="Shao M."/>
            <person name="Duquette J."/>
            <person name="Hirsch C.N."/>
            <person name="Kimball J."/>
        </authorList>
    </citation>
    <scope>NUCLEOTIDE SEQUENCE</scope>
    <source>
        <tissue evidence="2">Fresh leaf tissue</tissue>
    </source>
</reference>
<keyword evidence="3" id="KW-1185">Reference proteome</keyword>
<protein>
    <submittedName>
        <fullName evidence="2">Uncharacterized protein</fullName>
    </submittedName>
</protein>
<evidence type="ECO:0000313" key="2">
    <source>
        <dbReference type="EMBL" id="KAG8060859.1"/>
    </source>
</evidence>